<evidence type="ECO:0000313" key="7">
    <source>
        <dbReference type="EMBL" id="CAH7687545.1"/>
    </source>
</evidence>
<feature type="compositionally biased region" description="Low complexity" evidence="5">
    <location>
        <begin position="715"/>
        <end position="730"/>
    </location>
</feature>
<dbReference type="EMBL" id="CALTRL010005887">
    <property type="protein sequence ID" value="CAH7687545.1"/>
    <property type="molecule type" value="Genomic_DNA"/>
</dbReference>
<keyword evidence="3" id="KW-0507">mRNA processing</keyword>
<comment type="caution">
    <text evidence="7">The sequence shown here is derived from an EMBL/GenBank/DDBJ whole genome shotgun (WGS) entry which is preliminary data.</text>
</comment>
<feature type="compositionally biased region" description="Gly residues" evidence="5">
    <location>
        <begin position="823"/>
        <end position="836"/>
    </location>
</feature>
<protein>
    <recommendedName>
        <fullName evidence="6">Pre-mRNA polyadenylation factor Fip1 domain-containing protein</fullName>
    </recommendedName>
</protein>
<feature type="region of interest" description="Disordered" evidence="5">
    <location>
        <begin position="410"/>
        <end position="454"/>
    </location>
</feature>
<gene>
    <name evidence="7" type="ORF">PPACK8108_LOCUS22343</name>
</gene>
<comment type="similarity">
    <text evidence="2">Belongs to the FIP1 family.</text>
</comment>
<organism evidence="7 8">
    <name type="scientific">Phakopsora pachyrhizi</name>
    <name type="common">Asian soybean rust disease fungus</name>
    <dbReference type="NCBI Taxonomy" id="170000"/>
    <lineage>
        <taxon>Eukaryota</taxon>
        <taxon>Fungi</taxon>
        <taxon>Dikarya</taxon>
        <taxon>Basidiomycota</taxon>
        <taxon>Pucciniomycotina</taxon>
        <taxon>Pucciniomycetes</taxon>
        <taxon>Pucciniales</taxon>
        <taxon>Phakopsoraceae</taxon>
        <taxon>Phakopsora</taxon>
    </lineage>
</organism>
<feature type="region of interest" description="Disordered" evidence="5">
    <location>
        <begin position="689"/>
        <end position="734"/>
    </location>
</feature>
<evidence type="ECO:0000256" key="5">
    <source>
        <dbReference type="SAM" id="MobiDB-lite"/>
    </source>
</evidence>
<feature type="compositionally biased region" description="Basic residues" evidence="5">
    <location>
        <begin position="935"/>
        <end position="949"/>
    </location>
</feature>
<feature type="compositionally biased region" description="Basic and acidic residues" evidence="5">
    <location>
        <begin position="950"/>
        <end position="987"/>
    </location>
</feature>
<feature type="compositionally biased region" description="Polar residues" evidence="5">
    <location>
        <begin position="252"/>
        <end position="268"/>
    </location>
</feature>
<dbReference type="GO" id="GO:0006397">
    <property type="term" value="P:mRNA processing"/>
    <property type="evidence" value="ECO:0007669"/>
    <property type="project" value="UniProtKB-KW"/>
</dbReference>
<reference evidence="7" key="1">
    <citation type="submission" date="2022-06" db="EMBL/GenBank/DDBJ databases">
        <authorList>
            <consortium name="SYNGENTA / RWTH Aachen University"/>
        </authorList>
    </citation>
    <scope>NUCLEOTIDE SEQUENCE</scope>
</reference>
<evidence type="ECO:0000259" key="6">
    <source>
        <dbReference type="Pfam" id="PF05182"/>
    </source>
</evidence>
<feature type="compositionally biased region" description="Polar residues" evidence="5">
    <location>
        <begin position="633"/>
        <end position="645"/>
    </location>
</feature>
<feature type="compositionally biased region" description="Basic and acidic residues" evidence="5">
    <location>
        <begin position="1007"/>
        <end position="1021"/>
    </location>
</feature>
<feature type="compositionally biased region" description="Polar residues" evidence="5">
    <location>
        <begin position="690"/>
        <end position="714"/>
    </location>
</feature>
<feature type="compositionally biased region" description="Low complexity" evidence="5">
    <location>
        <begin position="410"/>
        <end position="426"/>
    </location>
</feature>
<feature type="compositionally biased region" description="Low complexity" evidence="5">
    <location>
        <begin position="785"/>
        <end position="803"/>
    </location>
</feature>
<proteinExistence type="inferred from homology"/>
<feature type="compositionally biased region" description="Acidic residues" evidence="5">
    <location>
        <begin position="106"/>
        <end position="144"/>
    </location>
</feature>
<accession>A0AAV0BNF7</accession>
<evidence type="ECO:0000256" key="4">
    <source>
        <dbReference type="ARBA" id="ARBA00023242"/>
    </source>
</evidence>
<name>A0AAV0BNF7_PHAPC</name>
<evidence type="ECO:0000313" key="8">
    <source>
        <dbReference type="Proteomes" id="UP001153365"/>
    </source>
</evidence>
<feature type="compositionally biased region" description="Basic and acidic residues" evidence="5">
    <location>
        <begin position="809"/>
        <end position="820"/>
    </location>
</feature>
<dbReference type="GO" id="GO:0005847">
    <property type="term" value="C:mRNA cleavage and polyadenylation specificity factor complex"/>
    <property type="evidence" value="ECO:0007669"/>
    <property type="project" value="TreeGrafter"/>
</dbReference>
<dbReference type="PANTHER" id="PTHR13484:SF0">
    <property type="entry name" value="PRE-MRNA 3'-END-PROCESSING FACTOR FIP1"/>
    <property type="match status" value="1"/>
</dbReference>
<feature type="region of interest" description="Disordered" evidence="5">
    <location>
        <begin position="199"/>
        <end position="275"/>
    </location>
</feature>
<dbReference type="AlphaFoldDB" id="A0AAV0BNF7"/>
<keyword evidence="8" id="KW-1185">Reference proteome</keyword>
<feature type="domain" description="Pre-mRNA polyadenylation factor Fip1" evidence="6">
    <location>
        <begin position="282"/>
        <end position="326"/>
    </location>
</feature>
<keyword evidence="4" id="KW-0539">Nucleus</keyword>
<sequence>MDDDDAFLYGDDAPDENITSEKFSIKPVETIHQTQGVKSETLLLGLPESFHSTSDSTLGDPIGSLRTAPEQAIIPEKTTTILTEVLKVEIQASTITPEVVNPVNDSEQDAEAESDDGEGQEEEEEDDDDDDDDGDGESEDDLDIILEGNSSQIAIAPPPRQILPVPRTDNIRDQPKQSIKILDQPNVTTEYKPLERTDFKPLEGTLPNELFTTASPSKSNPQQHNHSNLNTHNRLPTPEIFPRPNTPPTVAVSDTNPPDLEATQNPTVRSGYDDKDGTALMDFDFDGIPDDEKGWKKPGAHLADWFNYGFDETTWRLYVMKQKRLRKDHGRPVNPFANFATGNIQQAWDELPADLRTVMMQTIMGNSSGPSVNNNINQRPMQPMMVMNPMMQSMDMGGFGIQGMQNMMGGGNQPMSGGMNNTSMSSQLNDDLSRGIKQDPTGASENNGDMSAHYGDEIDSREQQHHDQQRMQEQMRHMQHMQHMGMNPGFMGGMDLAAMFGNQEHQMFMNGPQFNGMMEMPQMAPHMQHIPQMVGGNRTMNMSISQGMNSGVNPGGINVAMGNQPVGPVGQTPGIVGTPGVHGGPIGGLVNSPGPIGGQLGSINIQGSVGTQAAVATSSASSLHSPIVAPVPGSNTHASTPNDSPRTPGAGVAANGRGRVRGGRGRGNAQASAFLAAAAAAARGRGRAISVSNSTPPLVPVSTSASPSQTVEATSQAVPSVPGSVSPAPQTSEKSKSLISISFPPLSVNIRIFTICFILFDHIAPPPTERPTTAKTVSPLPSNVPTGPRRAAIAAAPSRGPRATPGGYFDKDAAGGRGDEGLDYGGGGGGGGGVGGESPRDDRKSASSGSRKHSHRGGEREEDPRAADRNEERSVRSRSKSRDKETDEKESSHRSSRSKHRHRARSRSKEADHRSSNRDSKGEKDNKEEGGGSHKGSRSGGSRRSRRNRRNVEGDEKNEERDGSGLGDDRDRESHRDKDKEGRSKNDDDQDGDYSIPATNGSRKRKSKEDRSNRSKRERGE</sequence>
<evidence type="ECO:0000256" key="2">
    <source>
        <dbReference type="ARBA" id="ARBA00007459"/>
    </source>
</evidence>
<feature type="region of interest" description="Disordered" evidence="5">
    <location>
        <begin position="92"/>
        <end position="180"/>
    </location>
</feature>
<evidence type="ECO:0000256" key="3">
    <source>
        <dbReference type="ARBA" id="ARBA00022664"/>
    </source>
</evidence>
<feature type="compositionally biased region" description="Basic residues" evidence="5">
    <location>
        <begin position="894"/>
        <end position="906"/>
    </location>
</feature>
<evidence type="ECO:0000256" key="1">
    <source>
        <dbReference type="ARBA" id="ARBA00004123"/>
    </source>
</evidence>
<feature type="compositionally biased region" description="Basic and acidic residues" evidence="5">
    <location>
        <begin position="856"/>
        <end position="893"/>
    </location>
</feature>
<dbReference type="PANTHER" id="PTHR13484">
    <property type="entry name" value="FIP1-LIKE 1 PROTEIN"/>
    <property type="match status" value="1"/>
</dbReference>
<feature type="compositionally biased region" description="Polar residues" evidence="5">
    <location>
        <begin position="770"/>
        <end position="784"/>
    </location>
</feature>
<dbReference type="Proteomes" id="UP001153365">
    <property type="component" value="Unassembled WGS sequence"/>
</dbReference>
<feature type="region of interest" description="Disordered" evidence="5">
    <location>
        <begin position="624"/>
        <end position="667"/>
    </location>
</feature>
<dbReference type="InterPro" id="IPR051187">
    <property type="entry name" value="Pre-mRNA_3'-end_processing_reg"/>
</dbReference>
<dbReference type="Pfam" id="PF05182">
    <property type="entry name" value="Fip1"/>
    <property type="match status" value="1"/>
</dbReference>
<feature type="region of interest" description="Disordered" evidence="5">
    <location>
        <begin position="769"/>
        <end position="1021"/>
    </location>
</feature>
<dbReference type="InterPro" id="IPR007854">
    <property type="entry name" value="Fip1_dom"/>
</dbReference>
<feature type="compositionally biased region" description="Basic and acidic residues" evidence="5">
    <location>
        <begin position="907"/>
        <end position="932"/>
    </location>
</feature>
<feature type="compositionally biased region" description="Polar residues" evidence="5">
    <location>
        <begin position="210"/>
        <end position="234"/>
    </location>
</feature>
<comment type="subcellular location">
    <subcellularLocation>
        <location evidence="1">Nucleus</location>
    </subcellularLocation>
</comment>